<name>A0A318KVV0_9FIRM</name>
<dbReference type="InterPro" id="IPR018988">
    <property type="entry name" value="DUF2000"/>
</dbReference>
<dbReference type="Pfam" id="PF09391">
    <property type="entry name" value="DUF2000"/>
    <property type="match status" value="1"/>
</dbReference>
<dbReference type="Proteomes" id="UP000247612">
    <property type="component" value="Unassembled WGS sequence"/>
</dbReference>
<reference evidence="2 3" key="1">
    <citation type="submission" date="2018-05" db="EMBL/GenBank/DDBJ databases">
        <title>Genomic Encyclopedia of Type Strains, Phase IV (KMG-IV): sequencing the most valuable type-strain genomes for metagenomic binning, comparative biology and taxonomic classification.</title>
        <authorList>
            <person name="Goeker M."/>
        </authorList>
    </citation>
    <scope>NUCLEOTIDE SEQUENCE [LARGE SCALE GENOMIC DNA]</scope>
    <source>
        <strain evidence="2 3">JC118</strain>
    </source>
</reference>
<dbReference type="Proteomes" id="UP001276902">
    <property type="component" value="Unassembled WGS sequence"/>
</dbReference>
<organism evidence="2 3">
    <name type="scientific">Dielma fastidiosa</name>
    <dbReference type="NCBI Taxonomy" id="1034346"/>
    <lineage>
        <taxon>Bacteria</taxon>
        <taxon>Bacillati</taxon>
        <taxon>Bacillota</taxon>
        <taxon>Erysipelotrichia</taxon>
        <taxon>Erysipelotrichales</taxon>
        <taxon>Erysipelotrichaceae</taxon>
        <taxon>Dielma</taxon>
    </lineage>
</organism>
<accession>A0A318KVV0</accession>
<dbReference type="SUPFAM" id="SSF102462">
    <property type="entry name" value="Peptidyl-tRNA hydrolase II"/>
    <property type="match status" value="1"/>
</dbReference>
<dbReference type="EMBL" id="QJKH01000002">
    <property type="protein sequence ID" value="PXX80998.1"/>
    <property type="molecule type" value="Genomic_DNA"/>
</dbReference>
<dbReference type="STRING" id="1034346.GCA_000313565_02447"/>
<evidence type="ECO:0000313" key="2">
    <source>
        <dbReference type="EMBL" id="PXX80998.1"/>
    </source>
</evidence>
<evidence type="ECO:0000313" key="1">
    <source>
        <dbReference type="EMBL" id="MDY5169014.1"/>
    </source>
</evidence>
<dbReference type="Gene3D" id="3.40.1490.10">
    <property type="entry name" value="Bit1"/>
    <property type="match status" value="1"/>
</dbReference>
<gene>
    <name evidence="2" type="ORF">DES51_102116</name>
    <name evidence="1" type="ORF">MQE39_12920</name>
</gene>
<dbReference type="RefSeq" id="WP_022938732.1">
    <property type="nucleotide sequence ID" value="NZ_BAABZA010000002.1"/>
</dbReference>
<sequence length="140" mass="15421">MDINNNKCVMVLDADLPLGLLANTSAILGFTMGKLLPEMAGPDVIDKSGKQHLGIIAVPIPILKGDKEIVRNIREKLYQPEFSEVVVVDFFDAAQSCNHYDEFIEKMAGIEESELNYMGVALFGPKKLVNKLTGSMPLLR</sequence>
<evidence type="ECO:0000313" key="3">
    <source>
        <dbReference type="Proteomes" id="UP000247612"/>
    </source>
</evidence>
<dbReference type="InterPro" id="IPR017021">
    <property type="entry name" value="UCP033763"/>
</dbReference>
<protein>
    <submittedName>
        <fullName evidence="1">DUF2000 domain-containing protein</fullName>
    </submittedName>
</protein>
<reference evidence="1" key="2">
    <citation type="submission" date="2022-03" db="EMBL/GenBank/DDBJ databases">
        <title>First case of bacteraemia caused by Dielma fastidiosa in a patient hospitalised with diverticulitis.</title>
        <authorList>
            <person name="Forman-Ankjaer B."/>
            <person name="Hvid-Jensen F."/>
            <person name="Kobel C.M."/>
            <person name="Greve T."/>
        </authorList>
    </citation>
    <scope>NUCLEOTIDE SEQUENCE</scope>
    <source>
        <strain evidence="1">AUH_DF_2021</strain>
    </source>
</reference>
<dbReference type="AlphaFoldDB" id="A0A318KVV0"/>
<dbReference type="PIRSF" id="PIRSF033736">
    <property type="entry name" value="UCP033763"/>
    <property type="match status" value="1"/>
</dbReference>
<dbReference type="OrthoDB" id="1045582at2"/>
<dbReference type="EMBL" id="JALDAW010000022">
    <property type="protein sequence ID" value="MDY5169014.1"/>
    <property type="molecule type" value="Genomic_DNA"/>
</dbReference>
<proteinExistence type="predicted"/>
<keyword evidence="3" id="KW-1185">Reference proteome</keyword>
<dbReference type="InterPro" id="IPR023476">
    <property type="entry name" value="Pep_tRNA_hydro_II_dom_sf"/>
</dbReference>
<comment type="caution">
    <text evidence="2">The sequence shown here is derived from an EMBL/GenBank/DDBJ whole genome shotgun (WGS) entry which is preliminary data.</text>
</comment>